<protein>
    <submittedName>
        <fullName evidence="1">Uncharacterized protein</fullName>
    </submittedName>
</protein>
<dbReference type="GeneID" id="70230731"/>
<dbReference type="RefSeq" id="XP_046044337.1">
    <property type="nucleotide sequence ID" value="XM_046200777.1"/>
</dbReference>
<gene>
    <name evidence="1" type="ORF">BKA55DRAFT_710220</name>
</gene>
<sequence length="193" mass="21647">MNEMTPLRSVKVPFSLNTDLWQISESGRMQIYLYIFPKAYVLHISSGPSKRPRLESGETAPYPRKKVHLMQPRQKKPVIQMPNLTKEATKTNVKTGTSNLELLRPSSSVRWCGLNTAFRIDTISTSPRGRRQKTRDCFKLSALELVFSQSSTTRVFTGQHAQHGLVSFNAASSATGCRCRVRRCLSSCAGARV</sequence>
<organism evidence="1 2">
    <name type="scientific">Fusarium redolens</name>
    <dbReference type="NCBI Taxonomy" id="48865"/>
    <lineage>
        <taxon>Eukaryota</taxon>
        <taxon>Fungi</taxon>
        <taxon>Dikarya</taxon>
        <taxon>Ascomycota</taxon>
        <taxon>Pezizomycotina</taxon>
        <taxon>Sordariomycetes</taxon>
        <taxon>Hypocreomycetidae</taxon>
        <taxon>Hypocreales</taxon>
        <taxon>Nectriaceae</taxon>
        <taxon>Fusarium</taxon>
        <taxon>Fusarium redolens species complex</taxon>
    </lineage>
</organism>
<keyword evidence="2" id="KW-1185">Reference proteome</keyword>
<accession>A0A9P9GA71</accession>
<evidence type="ECO:0000313" key="1">
    <source>
        <dbReference type="EMBL" id="KAH7233992.1"/>
    </source>
</evidence>
<reference evidence="1" key="1">
    <citation type="journal article" date="2021" name="Nat. Commun.">
        <title>Genetic determinants of endophytism in the Arabidopsis root mycobiome.</title>
        <authorList>
            <person name="Mesny F."/>
            <person name="Miyauchi S."/>
            <person name="Thiergart T."/>
            <person name="Pickel B."/>
            <person name="Atanasova L."/>
            <person name="Karlsson M."/>
            <person name="Huettel B."/>
            <person name="Barry K.W."/>
            <person name="Haridas S."/>
            <person name="Chen C."/>
            <person name="Bauer D."/>
            <person name="Andreopoulos W."/>
            <person name="Pangilinan J."/>
            <person name="LaButti K."/>
            <person name="Riley R."/>
            <person name="Lipzen A."/>
            <person name="Clum A."/>
            <person name="Drula E."/>
            <person name="Henrissat B."/>
            <person name="Kohler A."/>
            <person name="Grigoriev I.V."/>
            <person name="Martin F.M."/>
            <person name="Hacquard S."/>
        </authorList>
    </citation>
    <scope>NUCLEOTIDE SEQUENCE</scope>
    <source>
        <strain evidence="1">MPI-CAGE-AT-0023</strain>
    </source>
</reference>
<name>A0A9P9GA71_FUSRE</name>
<proteinExistence type="predicted"/>
<dbReference type="Proteomes" id="UP000720189">
    <property type="component" value="Unassembled WGS sequence"/>
</dbReference>
<dbReference type="OrthoDB" id="5040374at2759"/>
<comment type="caution">
    <text evidence="1">The sequence shown here is derived from an EMBL/GenBank/DDBJ whole genome shotgun (WGS) entry which is preliminary data.</text>
</comment>
<evidence type="ECO:0000313" key="2">
    <source>
        <dbReference type="Proteomes" id="UP000720189"/>
    </source>
</evidence>
<dbReference type="AlphaFoldDB" id="A0A9P9GA71"/>
<dbReference type="EMBL" id="JAGMUX010000018">
    <property type="protein sequence ID" value="KAH7233992.1"/>
    <property type="molecule type" value="Genomic_DNA"/>
</dbReference>